<proteinExistence type="predicted"/>
<keyword evidence="2" id="KW-1185">Reference proteome</keyword>
<gene>
    <name evidence="1" type="ORF">PENTCL1PPCAC_12902</name>
</gene>
<comment type="caution">
    <text evidence="1">The sequence shown here is derived from an EMBL/GenBank/DDBJ whole genome shotgun (WGS) entry which is preliminary data.</text>
</comment>
<dbReference type="Proteomes" id="UP001432027">
    <property type="component" value="Unassembled WGS sequence"/>
</dbReference>
<name>A0AAV5T705_9BILA</name>
<sequence length="60" mass="7003">MHRRQRTLPIMMSWLQNARSAILRAGRRVRARSAGPDDVRPTWWWTLGTGRGRPSPPCDY</sequence>
<accession>A0AAV5T705</accession>
<evidence type="ECO:0000313" key="1">
    <source>
        <dbReference type="EMBL" id="GMS90727.1"/>
    </source>
</evidence>
<reference evidence="1" key="1">
    <citation type="submission" date="2023-10" db="EMBL/GenBank/DDBJ databases">
        <title>Genome assembly of Pristionchus species.</title>
        <authorList>
            <person name="Yoshida K."/>
            <person name="Sommer R.J."/>
        </authorList>
    </citation>
    <scope>NUCLEOTIDE SEQUENCE</scope>
    <source>
        <strain evidence="1">RS0144</strain>
    </source>
</reference>
<evidence type="ECO:0000313" key="2">
    <source>
        <dbReference type="Proteomes" id="UP001432027"/>
    </source>
</evidence>
<organism evidence="1 2">
    <name type="scientific">Pristionchus entomophagus</name>
    <dbReference type="NCBI Taxonomy" id="358040"/>
    <lineage>
        <taxon>Eukaryota</taxon>
        <taxon>Metazoa</taxon>
        <taxon>Ecdysozoa</taxon>
        <taxon>Nematoda</taxon>
        <taxon>Chromadorea</taxon>
        <taxon>Rhabditida</taxon>
        <taxon>Rhabditina</taxon>
        <taxon>Diplogasteromorpha</taxon>
        <taxon>Diplogasteroidea</taxon>
        <taxon>Neodiplogasteridae</taxon>
        <taxon>Pristionchus</taxon>
    </lineage>
</organism>
<protein>
    <submittedName>
        <fullName evidence="1">Uncharacterized protein</fullName>
    </submittedName>
</protein>
<dbReference type="EMBL" id="BTSX01000003">
    <property type="protein sequence ID" value="GMS90727.1"/>
    <property type="molecule type" value="Genomic_DNA"/>
</dbReference>
<dbReference type="AlphaFoldDB" id="A0AAV5T705"/>